<keyword evidence="1" id="KW-0472">Membrane</keyword>
<proteinExistence type="predicted"/>
<evidence type="ECO:0000313" key="2">
    <source>
        <dbReference type="EMBL" id="OCT15822.1"/>
    </source>
</evidence>
<feature type="transmembrane region" description="Helical" evidence="1">
    <location>
        <begin position="138"/>
        <end position="156"/>
    </location>
</feature>
<feature type="transmembrane region" description="Helical" evidence="1">
    <location>
        <begin position="80"/>
        <end position="101"/>
    </location>
</feature>
<keyword evidence="1" id="KW-0812">Transmembrane</keyword>
<protein>
    <submittedName>
        <fullName evidence="2">Uncharacterized protein</fullName>
    </submittedName>
</protein>
<accession>A0A1C1A5I2</accession>
<dbReference type="Proteomes" id="UP000093309">
    <property type="component" value="Unassembled WGS sequence"/>
</dbReference>
<reference evidence="3" key="1">
    <citation type="submission" date="2016-05" db="EMBL/GenBank/DDBJ databases">
        <title>Paenibacillus oryzae. sp. nov., isolated from the rice root.</title>
        <authorList>
            <person name="Zhang J."/>
            <person name="Zhang X."/>
        </authorList>
    </citation>
    <scope>NUCLEOTIDE SEQUENCE [LARGE SCALE GENOMIC DNA]</scope>
    <source>
        <strain evidence="3">KCTC13222</strain>
    </source>
</reference>
<comment type="caution">
    <text evidence="2">The sequence shown here is derived from an EMBL/GenBank/DDBJ whole genome shotgun (WGS) entry which is preliminary data.</text>
</comment>
<name>A0A1C1A5I2_9BACL</name>
<sequence length="304" mass="35259">MQRISALLNDILRQSFLSKREKAEWAEEMNAHLLDTVEDLRNKGFSEEQAITIAMKRFGAADEIRERLTTNMYGFKSKSILAFGLAGAILMLISLIGGLVLHRYGIYSRLSELLPIVFGTIMVMSFGLFFTRKGLDRLCLLVTPLLFVMGYMQVYLEFLVHSFGKYFDFLMFERLFFSGVYDQQYDSTFIWHSFNFSLIWIGNGFIAGYAIIIYVICRNRRVAIMPFVWSMVYTLLHMGGIGAFYFYVREQFNSSVTSSYVFFTQGNQYRLLDIGFNLVVLLCLNAIFNYLERKRSRLPKLGVQ</sequence>
<keyword evidence="3" id="KW-1185">Reference proteome</keyword>
<dbReference type="EMBL" id="LYPC01000012">
    <property type="protein sequence ID" value="OCT15822.1"/>
    <property type="molecule type" value="Genomic_DNA"/>
</dbReference>
<dbReference type="STRING" id="512399.A8709_09335"/>
<feature type="transmembrane region" description="Helical" evidence="1">
    <location>
        <begin position="268"/>
        <end position="291"/>
    </location>
</feature>
<feature type="transmembrane region" description="Helical" evidence="1">
    <location>
        <begin position="113"/>
        <end position="131"/>
    </location>
</feature>
<evidence type="ECO:0000256" key="1">
    <source>
        <dbReference type="SAM" id="Phobius"/>
    </source>
</evidence>
<dbReference type="AlphaFoldDB" id="A0A1C1A5I2"/>
<dbReference type="OrthoDB" id="2375387at2"/>
<gene>
    <name evidence="2" type="ORF">A8709_09335</name>
</gene>
<keyword evidence="1" id="KW-1133">Transmembrane helix</keyword>
<organism evidence="2 3">
    <name type="scientific">Paenibacillus pectinilyticus</name>
    <dbReference type="NCBI Taxonomy" id="512399"/>
    <lineage>
        <taxon>Bacteria</taxon>
        <taxon>Bacillati</taxon>
        <taxon>Bacillota</taxon>
        <taxon>Bacilli</taxon>
        <taxon>Bacillales</taxon>
        <taxon>Paenibacillaceae</taxon>
        <taxon>Paenibacillus</taxon>
    </lineage>
</organism>
<dbReference type="RefSeq" id="WP_065851328.1">
    <property type="nucleotide sequence ID" value="NZ_LYPC01000012.1"/>
</dbReference>
<dbReference type="InterPro" id="IPR047928">
    <property type="entry name" value="Perm_prefix_1"/>
</dbReference>
<feature type="transmembrane region" description="Helical" evidence="1">
    <location>
        <begin position="228"/>
        <end position="248"/>
    </location>
</feature>
<evidence type="ECO:0000313" key="3">
    <source>
        <dbReference type="Proteomes" id="UP000093309"/>
    </source>
</evidence>
<dbReference type="NCBIfam" id="NF038403">
    <property type="entry name" value="perm_prefix_1"/>
    <property type="match status" value="1"/>
</dbReference>
<feature type="transmembrane region" description="Helical" evidence="1">
    <location>
        <begin position="197"/>
        <end position="216"/>
    </location>
</feature>